<comment type="caution">
    <text evidence="1">The sequence shown here is derived from an EMBL/GenBank/DDBJ whole genome shotgun (WGS) entry which is preliminary data.</text>
</comment>
<organism evidence="1 2">
    <name type="scientific">Caproiciproducens faecalis</name>
    <dbReference type="NCBI Taxonomy" id="2820301"/>
    <lineage>
        <taxon>Bacteria</taxon>
        <taxon>Bacillati</taxon>
        <taxon>Bacillota</taxon>
        <taxon>Clostridia</taxon>
        <taxon>Eubacteriales</taxon>
        <taxon>Acutalibacteraceae</taxon>
        <taxon>Caproiciproducens</taxon>
    </lineage>
</organism>
<accession>A0ABS7DJ41</accession>
<dbReference type="InterPro" id="IPR027972">
    <property type="entry name" value="DUF4489"/>
</dbReference>
<name>A0ABS7DJ41_9FIRM</name>
<dbReference type="EMBL" id="JAGFNZ010000001">
    <property type="protein sequence ID" value="MBW7571314.1"/>
    <property type="molecule type" value="Genomic_DNA"/>
</dbReference>
<dbReference type="Pfam" id="PF14879">
    <property type="entry name" value="DUF4489"/>
    <property type="match status" value="1"/>
</dbReference>
<proteinExistence type="predicted"/>
<dbReference type="Proteomes" id="UP000719942">
    <property type="component" value="Unassembled WGS sequence"/>
</dbReference>
<gene>
    <name evidence="1" type="ORF">J5W02_00670</name>
</gene>
<keyword evidence="2" id="KW-1185">Reference proteome</keyword>
<protein>
    <submittedName>
        <fullName evidence="1">DUF4489 domain-containing protein</fullName>
    </submittedName>
</protein>
<dbReference type="RefSeq" id="WP_219938526.1">
    <property type="nucleotide sequence ID" value="NZ_JAGFNZ010000001.1"/>
</dbReference>
<sequence length="159" mass="16962">MYNYQSGACNSWNPYSNQRRQVALNASSGGVGPLPIITTLFAEPLNVVSTTIDTSGMGPTNNLLHFSGIVNLPLGISVTLNFQIRRSARDGSIGVGSTYTFSTLVDVLEAEAFSFQFLDEEVEPGFYTYSIELSTNSIIDITPGASVNNAVLSVLAVAD</sequence>
<evidence type="ECO:0000313" key="2">
    <source>
        <dbReference type="Proteomes" id="UP000719942"/>
    </source>
</evidence>
<reference evidence="1 2" key="1">
    <citation type="submission" date="2021-03" db="EMBL/GenBank/DDBJ databases">
        <title>Caproiciproducens sp. nov. isolated from feces of cow.</title>
        <authorList>
            <person name="Choi J.-Y."/>
        </authorList>
    </citation>
    <scope>NUCLEOTIDE SEQUENCE [LARGE SCALE GENOMIC DNA]</scope>
    <source>
        <strain evidence="1 2">AGMB10547</strain>
    </source>
</reference>
<evidence type="ECO:0000313" key="1">
    <source>
        <dbReference type="EMBL" id="MBW7571314.1"/>
    </source>
</evidence>